<keyword evidence="1" id="KW-0433">Leucine-rich repeat</keyword>
<dbReference type="InterPro" id="IPR050216">
    <property type="entry name" value="LRR_domain-containing"/>
</dbReference>
<comment type="caution">
    <text evidence="3">The sequence shown here is derived from an EMBL/GenBank/DDBJ whole genome shotgun (WGS) entry which is preliminary data.</text>
</comment>
<dbReference type="GO" id="GO:0005737">
    <property type="term" value="C:cytoplasm"/>
    <property type="evidence" value="ECO:0007669"/>
    <property type="project" value="TreeGrafter"/>
</dbReference>
<dbReference type="PANTHER" id="PTHR48051:SF1">
    <property type="entry name" value="RAS SUPPRESSOR PROTEIN 1"/>
    <property type="match status" value="1"/>
</dbReference>
<dbReference type="PANTHER" id="PTHR48051">
    <property type="match status" value="1"/>
</dbReference>
<sequence length="112" mass="12777">MVGLPETLEQLNQRKVLLLHYNKLATLPIFLGAFRQLEELTLCFNHLTNLPASIAQLNSLRVLHLHHNQLSQLPLELNSLPQLEKITLWGNAFSLKNQALLSEVFDRVALVF</sequence>
<evidence type="ECO:0000256" key="1">
    <source>
        <dbReference type="ARBA" id="ARBA00022614"/>
    </source>
</evidence>
<keyword evidence="4" id="KW-1185">Reference proteome</keyword>
<accession>A1ZTH1</accession>
<dbReference type="InterPro" id="IPR001611">
    <property type="entry name" value="Leu-rich_rpt"/>
</dbReference>
<dbReference type="Gene3D" id="3.80.10.10">
    <property type="entry name" value="Ribonuclease Inhibitor"/>
    <property type="match status" value="1"/>
</dbReference>
<dbReference type="InterPro" id="IPR003591">
    <property type="entry name" value="Leu-rich_rpt_typical-subtyp"/>
</dbReference>
<organism evidence="3 4">
    <name type="scientific">Microscilla marina ATCC 23134</name>
    <dbReference type="NCBI Taxonomy" id="313606"/>
    <lineage>
        <taxon>Bacteria</taxon>
        <taxon>Pseudomonadati</taxon>
        <taxon>Bacteroidota</taxon>
        <taxon>Cytophagia</taxon>
        <taxon>Cytophagales</taxon>
        <taxon>Microscillaceae</taxon>
        <taxon>Microscilla</taxon>
    </lineage>
</organism>
<evidence type="ECO:0000256" key="2">
    <source>
        <dbReference type="ARBA" id="ARBA00022737"/>
    </source>
</evidence>
<dbReference type="PROSITE" id="PS51450">
    <property type="entry name" value="LRR"/>
    <property type="match status" value="1"/>
</dbReference>
<dbReference type="SMART" id="SM00369">
    <property type="entry name" value="LRR_TYP"/>
    <property type="match status" value="3"/>
</dbReference>
<dbReference type="Proteomes" id="UP000004095">
    <property type="component" value="Unassembled WGS sequence"/>
</dbReference>
<evidence type="ECO:0000313" key="4">
    <source>
        <dbReference type="Proteomes" id="UP000004095"/>
    </source>
</evidence>
<name>A1ZTH1_MICM2</name>
<protein>
    <submittedName>
        <fullName evidence="3">Cytoplasmic membrane protein</fullName>
    </submittedName>
</protein>
<keyword evidence="2" id="KW-0677">Repeat</keyword>
<dbReference type="SUPFAM" id="SSF52075">
    <property type="entry name" value="Outer arm dynein light chain 1"/>
    <property type="match status" value="1"/>
</dbReference>
<dbReference type="AlphaFoldDB" id="A1ZTH1"/>
<reference evidence="3 4" key="1">
    <citation type="submission" date="2007-01" db="EMBL/GenBank/DDBJ databases">
        <authorList>
            <person name="Haygood M."/>
            <person name="Podell S."/>
            <person name="Anderson C."/>
            <person name="Hopkinson B."/>
            <person name="Roe K."/>
            <person name="Barbeau K."/>
            <person name="Gaasterland T."/>
            <person name="Ferriera S."/>
            <person name="Johnson J."/>
            <person name="Kravitz S."/>
            <person name="Beeson K."/>
            <person name="Sutton G."/>
            <person name="Rogers Y.-H."/>
            <person name="Friedman R."/>
            <person name="Frazier M."/>
            <person name="Venter J.C."/>
        </authorList>
    </citation>
    <scope>NUCLEOTIDE SEQUENCE [LARGE SCALE GENOMIC DNA]</scope>
    <source>
        <strain evidence="3 4">ATCC 23134</strain>
    </source>
</reference>
<proteinExistence type="predicted"/>
<dbReference type="Pfam" id="PF13855">
    <property type="entry name" value="LRR_8"/>
    <property type="match status" value="1"/>
</dbReference>
<dbReference type="eggNOG" id="COG4886">
    <property type="taxonomic scope" value="Bacteria"/>
</dbReference>
<dbReference type="EMBL" id="AAWS01000035">
    <property type="protein sequence ID" value="EAY26393.1"/>
    <property type="molecule type" value="Genomic_DNA"/>
</dbReference>
<dbReference type="InterPro" id="IPR032675">
    <property type="entry name" value="LRR_dom_sf"/>
</dbReference>
<evidence type="ECO:0000313" key="3">
    <source>
        <dbReference type="EMBL" id="EAY26393.1"/>
    </source>
</evidence>
<gene>
    <name evidence="3" type="ORF">M23134_04671</name>
</gene>